<feature type="region of interest" description="Disordered" evidence="2">
    <location>
        <begin position="1589"/>
        <end position="1612"/>
    </location>
</feature>
<accession>A0A1Q9D7U1</accession>
<dbReference type="InterPro" id="IPR013762">
    <property type="entry name" value="Integrase-like_cat_sf"/>
</dbReference>
<protein>
    <submittedName>
        <fullName evidence="3">Uncharacterized protein</fullName>
    </submittedName>
</protein>
<keyword evidence="1" id="KW-0233">DNA recombination</keyword>
<feature type="region of interest" description="Disordered" evidence="2">
    <location>
        <begin position="132"/>
        <end position="156"/>
    </location>
</feature>
<comment type="caution">
    <text evidence="3">The sequence shown here is derived from an EMBL/GenBank/DDBJ whole genome shotgun (WGS) entry which is preliminary data.</text>
</comment>
<dbReference type="Proteomes" id="UP000186817">
    <property type="component" value="Unassembled WGS sequence"/>
</dbReference>
<gene>
    <name evidence="3" type="ORF">AK812_SmicGene27089</name>
</gene>
<feature type="compositionally biased region" description="Low complexity" evidence="2">
    <location>
        <begin position="141"/>
        <end position="154"/>
    </location>
</feature>
<name>A0A1Q9D7U1_SYMMI</name>
<proteinExistence type="predicted"/>
<dbReference type="EMBL" id="LSRX01000675">
    <property type="protein sequence ID" value="OLP91230.1"/>
    <property type="molecule type" value="Genomic_DNA"/>
</dbReference>
<keyword evidence="4" id="KW-1185">Reference proteome</keyword>
<dbReference type="OrthoDB" id="443289at2759"/>
<evidence type="ECO:0000313" key="4">
    <source>
        <dbReference type="Proteomes" id="UP000186817"/>
    </source>
</evidence>
<dbReference type="GO" id="GO:0006310">
    <property type="term" value="P:DNA recombination"/>
    <property type="evidence" value="ECO:0007669"/>
    <property type="project" value="UniProtKB-KW"/>
</dbReference>
<evidence type="ECO:0000256" key="1">
    <source>
        <dbReference type="ARBA" id="ARBA00023172"/>
    </source>
</evidence>
<dbReference type="SUPFAM" id="SSF56349">
    <property type="entry name" value="DNA breaking-rejoining enzymes"/>
    <property type="match status" value="1"/>
</dbReference>
<dbReference type="Pfam" id="PF01344">
    <property type="entry name" value="Kelch_1"/>
    <property type="match status" value="1"/>
</dbReference>
<feature type="region of interest" description="Disordered" evidence="2">
    <location>
        <begin position="1507"/>
        <end position="1528"/>
    </location>
</feature>
<dbReference type="Gene3D" id="1.10.443.10">
    <property type="entry name" value="Intergrase catalytic core"/>
    <property type="match status" value="1"/>
</dbReference>
<dbReference type="GO" id="GO:0015074">
    <property type="term" value="P:DNA integration"/>
    <property type="evidence" value="ECO:0007669"/>
    <property type="project" value="InterPro"/>
</dbReference>
<reference evidence="3 4" key="1">
    <citation type="submission" date="2016-02" db="EMBL/GenBank/DDBJ databases">
        <title>Genome analysis of coral dinoflagellate symbionts highlights evolutionary adaptations to a symbiotic lifestyle.</title>
        <authorList>
            <person name="Aranda M."/>
            <person name="Li Y."/>
            <person name="Liew Y.J."/>
            <person name="Baumgarten S."/>
            <person name="Simakov O."/>
            <person name="Wilson M."/>
            <person name="Piel J."/>
            <person name="Ashoor H."/>
            <person name="Bougouffa S."/>
            <person name="Bajic V.B."/>
            <person name="Ryu T."/>
            <person name="Ravasi T."/>
            <person name="Bayer T."/>
            <person name="Micklem G."/>
            <person name="Kim H."/>
            <person name="Bhak J."/>
            <person name="Lajeunesse T.C."/>
            <person name="Voolstra C.R."/>
        </authorList>
    </citation>
    <scope>NUCLEOTIDE SEQUENCE [LARGE SCALE GENOMIC DNA]</scope>
    <source>
        <strain evidence="3 4">CCMP2467</strain>
    </source>
</reference>
<feature type="region of interest" description="Disordered" evidence="2">
    <location>
        <begin position="1"/>
        <end position="21"/>
    </location>
</feature>
<dbReference type="GO" id="GO:0003677">
    <property type="term" value="F:DNA binding"/>
    <property type="evidence" value="ECO:0007669"/>
    <property type="project" value="InterPro"/>
</dbReference>
<feature type="region of interest" description="Disordered" evidence="2">
    <location>
        <begin position="187"/>
        <end position="260"/>
    </location>
</feature>
<feature type="compositionally biased region" description="Low complexity" evidence="2">
    <location>
        <begin position="222"/>
        <end position="234"/>
    </location>
</feature>
<dbReference type="InterPro" id="IPR006652">
    <property type="entry name" value="Kelch_1"/>
</dbReference>
<evidence type="ECO:0000313" key="3">
    <source>
        <dbReference type="EMBL" id="OLP91230.1"/>
    </source>
</evidence>
<evidence type="ECO:0000256" key="2">
    <source>
        <dbReference type="SAM" id="MobiDB-lite"/>
    </source>
</evidence>
<organism evidence="3 4">
    <name type="scientific">Symbiodinium microadriaticum</name>
    <name type="common">Dinoflagellate</name>
    <name type="synonym">Zooxanthella microadriatica</name>
    <dbReference type="NCBI Taxonomy" id="2951"/>
    <lineage>
        <taxon>Eukaryota</taxon>
        <taxon>Sar</taxon>
        <taxon>Alveolata</taxon>
        <taxon>Dinophyceae</taxon>
        <taxon>Suessiales</taxon>
        <taxon>Symbiodiniaceae</taxon>
        <taxon>Symbiodinium</taxon>
    </lineage>
</organism>
<dbReference type="InterPro" id="IPR011010">
    <property type="entry name" value="DNA_brk_join_enz"/>
</dbReference>
<sequence length="1965" mass="214539">MAATDEAPPAIQTPGGERDLPVNKKVKHFGSPVLANNAALSWYTERAYLDDRYARWTTHGNRDFLRALTRQATQSRYFARGFPNSWNNVSEEMWSTFQEGYSPQTWRGTTSSAMEGFQQLVPSQVPACVRTNTDRSRKLPSRGSIKSSRSGRSGVACSCGGLELVREGTSTNWITLQAEGFRVTVETAADPSEPKAAESPVGSDGSFDLVSTSSLPLPPSISPEGPSPESTSDPLPGPSRVQRAPRVSRETPSSSATRYSDRRFLPVEPPFLSSSSVPEYPLLGSSAPGLPSQTQVPQIVLDLARHIRACNLTAEERISRAWQAGVQAGDKVHHSFAAYKAAEATSSSWSFLGRLTLELTDGDWVPAENPAPVPALLLDLPESSAMLLSHGAYLSTEGSRLHVPVPHADGGPDCLRPYRPLDADGIVLHGSGNWDPSPFLGPGMRLAYLEPRLLETFPGTGAPAPSFDQEDPLQTMKLFRVWDARSLLTLRPGPLPDRRCTRVFGAYKAKDRFRQIGDRRGQNSFESYLEGVSKELPAGFMLTRLTVPRFSHQLHGSTTDRLCDFVGLRAHQDYCDWVRSLPSSALGSSPSKARSALLCPSRTVHGCFSSLFQGDASGVEFATAAHVSFLEDQDILPPRGAGRVVARQPLSLHGPWAGVVIDDLFAVSAEAIATVPSEASESERIVRRAQQAYDKAGILGSPEKDTLGETVFAIAGAQIDSSPEAVSSGCVTVGSPVEKRLALSLVSLKVASCRVVSQELAAMLAGGWVSSLLFRRCGMAVLDSLFGLGSKEQFGEKGSPLVDLPAKARQELVLLAALAPLLATNVAATYLRKVVASDASLNKGAYTETSVSEHLSANLWLAADSKGFYTRLDSPLRASTVLSRSTRPSQMCLGLKVTRNPGLSLLDSLLPETGLLCGPRIDASTAPAFDLSKLEVCEWLLFMLLEDRLRCVVLTFPGRAFSPARRPRSASLPATGASTLIALRCLCVFWGAWRAGAAAFAEPTPEDKRGLESLAVNDLLVSGSWRTVSVWKWRERHHINLLETKALLKTLRDLSTLGEDLRSVHVVDSAVTLGAGVKGRSSTRTLSRALKQSAALQLAAGLYPSIAFGPTRLNTADDPTRDAEEKRQHLLATFDSWLGDRGTSIEAQASLRPLDPLFLNQALVDYGRELYEAGKPYWLYSEKVNALTARLPTLRRQMQQAWDLGFAWLANEPYTHHVPMPPVILSAVLTTCLCWGWVREAGLFALAWGGLLRIGEATNACRRDLVLPRDVLYLQKYVLLRIQEPKTRLRMARHQAARCEPADLVAVVDLAFADLAPADRLWPGSQQTLRRRLDTILERLGIRADLHDRPLDLGSFRPGGATFLLSLLEDSELVRRRGRWASHRVMEIYLQEVSAIVSFPKLPLDVREKVLLVAQSFESVLSKASTGWDVMGEMGMLFLVALYPDDSDVYSPRAEKLVQSRDSFCLEPVDDYLEEEGKEMNMTGACQEVEVAQNMLAEGDAPLGREVPTKAGWMPPPPTAKTGGKGAKDAFKEKNNQVDPWSAAVHNFLSRNAKFQRQLSHNSVHLCRPLDESVCHDVQCYTMPKMRNKDALEEEEGEKERGDESGDEEDKYAASIQGLRVETKPNLADGGPDDCGTVTLAVPASTTDPEGAGAVRQLDYRSTRNGSGDRCDRSIAVPAVHGREATRKVLMGRGQFGYKVLEQGHVELGKSTQTPSSRSCPSWASRISSQHVAAAPLETAGASRPSSGASSNRLIRRLETLRYVSERPPAAGPVRKLDWHMFTVFGRRGFDNEPTGRRVIHPTYIPGARVEADNKKEESDSTVVYSWTACIVLLDAPPIQCKLGLGALAGAKGFQVPMDASPAAVSSKARASTSKWIDEFACAALCQLILDDRRIGSTSDVGAPLRRRRALPPFLYVEAISPFLRFDGLLPNMLYAFGGRNQEDGPLNTVEIFNTWHGCWEERKI</sequence>